<keyword evidence="1" id="KW-1133">Transmembrane helix</keyword>
<gene>
    <name evidence="2" type="ORF">V8G54_015966</name>
</gene>
<evidence type="ECO:0000313" key="2">
    <source>
        <dbReference type="EMBL" id="WVZ11436.1"/>
    </source>
</evidence>
<sequence>MRFGEVSDHIDVMYQIQSLLLHILGTILNIPFLATNPLLLYSPLFPSFPTLFPSNNITNTSSSSFPPSLSSLFIGKMRIGEFILVCFVLLWACIGSNTVARKTAFVSNFFDGAKKKTNTVSYADNAHKCNGNHHLSCYGNNITVEDKRLVPTGPNPLHNR</sequence>
<feature type="transmembrane region" description="Helical" evidence="1">
    <location>
        <begin position="79"/>
        <end position="100"/>
    </location>
</feature>
<evidence type="ECO:0000256" key="1">
    <source>
        <dbReference type="SAM" id="Phobius"/>
    </source>
</evidence>
<keyword evidence="3" id="KW-1185">Reference proteome</keyword>
<feature type="transmembrane region" description="Helical" evidence="1">
    <location>
        <begin position="12"/>
        <end position="34"/>
    </location>
</feature>
<name>A0AAQ3NM94_VIGMU</name>
<dbReference type="AlphaFoldDB" id="A0AAQ3NM94"/>
<organism evidence="2 3">
    <name type="scientific">Vigna mungo</name>
    <name type="common">Black gram</name>
    <name type="synonym">Phaseolus mungo</name>
    <dbReference type="NCBI Taxonomy" id="3915"/>
    <lineage>
        <taxon>Eukaryota</taxon>
        <taxon>Viridiplantae</taxon>
        <taxon>Streptophyta</taxon>
        <taxon>Embryophyta</taxon>
        <taxon>Tracheophyta</taxon>
        <taxon>Spermatophyta</taxon>
        <taxon>Magnoliopsida</taxon>
        <taxon>eudicotyledons</taxon>
        <taxon>Gunneridae</taxon>
        <taxon>Pentapetalae</taxon>
        <taxon>rosids</taxon>
        <taxon>fabids</taxon>
        <taxon>Fabales</taxon>
        <taxon>Fabaceae</taxon>
        <taxon>Papilionoideae</taxon>
        <taxon>50 kb inversion clade</taxon>
        <taxon>NPAAA clade</taxon>
        <taxon>indigoferoid/millettioid clade</taxon>
        <taxon>Phaseoleae</taxon>
        <taxon>Vigna</taxon>
    </lineage>
</organism>
<dbReference type="Proteomes" id="UP001374535">
    <property type="component" value="Chromosome 5"/>
</dbReference>
<dbReference type="EMBL" id="CP144696">
    <property type="protein sequence ID" value="WVZ11436.1"/>
    <property type="molecule type" value="Genomic_DNA"/>
</dbReference>
<keyword evidence="1" id="KW-0812">Transmembrane</keyword>
<protein>
    <recommendedName>
        <fullName evidence="4">Clavata3/ESR (CLE) gene family member</fullName>
    </recommendedName>
</protein>
<proteinExistence type="predicted"/>
<accession>A0AAQ3NM94</accession>
<evidence type="ECO:0000313" key="3">
    <source>
        <dbReference type="Proteomes" id="UP001374535"/>
    </source>
</evidence>
<evidence type="ECO:0008006" key="4">
    <source>
        <dbReference type="Google" id="ProtNLM"/>
    </source>
</evidence>
<reference evidence="2 3" key="1">
    <citation type="journal article" date="2023" name="Life. Sci Alliance">
        <title>Evolutionary insights into 3D genome organization and epigenetic landscape of Vigna mungo.</title>
        <authorList>
            <person name="Junaid A."/>
            <person name="Singh B."/>
            <person name="Bhatia S."/>
        </authorList>
    </citation>
    <scope>NUCLEOTIDE SEQUENCE [LARGE SCALE GENOMIC DNA]</scope>
    <source>
        <strain evidence="2">Urdbean</strain>
    </source>
</reference>
<keyword evidence="1" id="KW-0472">Membrane</keyword>